<organism evidence="2 3">
    <name type="scientific">Cherax quadricarinatus</name>
    <name type="common">Australian red claw crayfish</name>
    <dbReference type="NCBI Taxonomy" id="27406"/>
    <lineage>
        <taxon>Eukaryota</taxon>
        <taxon>Metazoa</taxon>
        <taxon>Ecdysozoa</taxon>
        <taxon>Arthropoda</taxon>
        <taxon>Crustacea</taxon>
        <taxon>Multicrustacea</taxon>
        <taxon>Malacostraca</taxon>
        <taxon>Eumalacostraca</taxon>
        <taxon>Eucarida</taxon>
        <taxon>Decapoda</taxon>
        <taxon>Pleocyemata</taxon>
        <taxon>Astacidea</taxon>
        <taxon>Parastacoidea</taxon>
        <taxon>Parastacidae</taxon>
        <taxon>Cherax</taxon>
    </lineage>
</organism>
<accession>A0AAW0WMD5</accession>
<evidence type="ECO:0000313" key="2">
    <source>
        <dbReference type="EMBL" id="KAK8728853.1"/>
    </source>
</evidence>
<feature type="non-terminal residue" evidence="2">
    <location>
        <position position="1"/>
    </location>
</feature>
<proteinExistence type="predicted"/>
<keyword evidence="3" id="KW-1185">Reference proteome</keyword>
<feature type="region of interest" description="Disordered" evidence="1">
    <location>
        <begin position="24"/>
        <end position="46"/>
    </location>
</feature>
<evidence type="ECO:0000256" key="1">
    <source>
        <dbReference type="SAM" id="MobiDB-lite"/>
    </source>
</evidence>
<comment type="caution">
    <text evidence="2">The sequence shown here is derived from an EMBL/GenBank/DDBJ whole genome shotgun (WGS) entry which is preliminary data.</text>
</comment>
<dbReference type="AlphaFoldDB" id="A0AAW0WMD5"/>
<sequence>EEVREWGGGYVQYSPPGCLCRLQEQEKQGQHLQQGQTHGSSLPPPHGSHCLTCRAFASSASTPARLLDSHRRPGSSQPHCASHRGTAGDTTSTATSSFSLK</sequence>
<feature type="compositionally biased region" description="Low complexity" evidence="1">
    <location>
        <begin position="90"/>
        <end position="101"/>
    </location>
</feature>
<reference evidence="2 3" key="1">
    <citation type="journal article" date="2024" name="BMC Genomics">
        <title>Genome assembly of redclaw crayfish (Cherax quadricarinatus) provides insights into its immune adaptation and hypoxia tolerance.</title>
        <authorList>
            <person name="Liu Z."/>
            <person name="Zheng J."/>
            <person name="Li H."/>
            <person name="Fang K."/>
            <person name="Wang S."/>
            <person name="He J."/>
            <person name="Zhou D."/>
            <person name="Weng S."/>
            <person name="Chi M."/>
            <person name="Gu Z."/>
            <person name="He J."/>
            <person name="Li F."/>
            <person name="Wang M."/>
        </authorList>
    </citation>
    <scope>NUCLEOTIDE SEQUENCE [LARGE SCALE GENOMIC DNA]</scope>
    <source>
        <strain evidence="2">ZL_2023a</strain>
    </source>
</reference>
<protein>
    <submittedName>
        <fullName evidence="2">Uncharacterized protein</fullName>
    </submittedName>
</protein>
<gene>
    <name evidence="2" type="ORF">OTU49_008830</name>
</gene>
<dbReference type="EMBL" id="JARKIK010000069">
    <property type="protein sequence ID" value="KAK8728853.1"/>
    <property type="molecule type" value="Genomic_DNA"/>
</dbReference>
<evidence type="ECO:0000313" key="3">
    <source>
        <dbReference type="Proteomes" id="UP001445076"/>
    </source>
</evidence>
<name>A0AAW0WMD5_CHEQU</name>
<feature type="region of interest" description="Disordered" evidence="1">
    <location>
        <begin position="62"/>
        <end position="101"/>
    </location>
</feature>
<dbReference type="Proteomes" id="UP001445076">
    <property type="component" value="Unassembled WGS sequence"/>
</dbReference>